<sequence>MGEYLLKEVQTVVTQLIDVRMALRQGTIYQSVPEKILTIMDNVAYKSRRTHVIVPDDESQIMTLLETINQRLNQDDKKATVTDLELDQLLQHIVSPNTKIRDKGIFNLFNRLLRKYVLTAEQVVWVKDRLISDDYLFAHILEPENDGIFLRSFSVMFLAGILYANRTHYHVLTEAELVAIELRVMAYAIIELDSRGYVADKGWAHALTHIINVWSELNETQELQRADKLLMMAVLIQAYRFSDNALAYGEDSHLANVLMVLLKKNQLYTDYFLAVLQDWQKSLLNIVPEDSIAFWNRWYNRNRFLQSLMLQPELPTEIDDYLRKISDLF</sequence>
<name>A0A0R1RX83_9LACO</name>
<reference evidence="1 2" key="1">
    <citation type="journal article" date="2015" name="Genome Announc.">
        <title>Expanding the biotechnology potential of lactobacilli through comparative genomics of 213 strains and associated genera.</title>
        <authorList>
            <person name="Sun Z."/>
            <person name="Harris H.M."/>
            <person name="McCann A."/>
            <person name="Guo C."/>
            <person name="Argimon S."/>
            <person name="Zhang W."/>
            <person name="Yang X."/>
            <person name="Jeffery I.B."/>
            <person name="Cooney J.C."/>
            <person name="Kagawa T.F."/>
            <person name="Liu W."/>
            <person name="Song Y."/>
            <person name="Salvetti E."/>
            <person name="Wrobel A."/>
            <person name="Rasinkangas P."/>
            <person name="Parkhill J."/>
            <person name="Rea M.C."/>
            <person name="O'Sullivan O."/>
            <person name="Ritari J."/>
            <person name="Douillard F.P."/>
            <person name="Paul Ross R."/>
            <person name="Yang R."/>
            <person name="Briner A.E."/>
            <person name="Felis G.E."/>
            <person name="de Vos W.M."/>
            <person name="Barrangou R."/>
            <person name="Klaenhammer T.R."/>
            <person name="Caufield P.W."/>
            <person name="Cui Y."/>
            <person name="Zhang H."/>
            <person name="O'Toole P.W."/>
        </authorList>
    </citation>
    <scope>NUCLEOTIDE SEQUENCE [LARGE SCALE GENOMIC DNA]</scope>
    <source>
        <strain evidence="1 2">DSM 14340</strain>
    </source>
</reference>
<dbReference type="AlphaFoldDB" id="A0A0R1RX83"/>
<dbReference type="InterPro" id="IPR021247">
    <property type="entry name" value="DUF2785"/>
</dbReference>
<dbReference type="RefSeq" id="WP_235715871.1">
    <property type="nucleotide sequence ID" value="NZ_BAMJ01000032.1"/>
</dbReference>
<organism evidence="1 2">
    <name type="scientific">Latilactobacillus fuchuensis DSM 14340 = JCM 11249</name>
    <dbReference type="NCBI Taxonomy" id="1423747"/>
    <lineage>
        <taxon>Bacteria</taxon>
        <taxon>Bacillati</taxon>
        <taxon>Bacillota</taxon>
        <taxon>Bacilli</taxon>
        <taxon>Lactobacillales</taxon>
        <taxon>Lactobacillaceae</taxon>
        <taxon>Latilactobacillus</taxon>
    </lineage>
</organism>
<accession>A0A0R1RX83</accession>
<protein>
    <recommendedName>
        <fullName evidence="3">DUF2785 domain-containing protein</fullName>
    </recommendedName>
</protein>
<dbReference type="EMBL" id="AZEX01000013">
    <property type="protein sequence ID" value="KRL61655.1"/>
    <property type="molecule type" value="Genomic_DNA"/>
</dbReference>
<evidence type="ECO:0008006" key="3">
    <source>
        <dbReference type="Google" id="ProtNLM"/>
    </source>
</evidence>
<gene>
    <name evidence="1" type="ORF">FC69_GL000508</name>
</gene>
<dbReference type="STRING" id="1423747.FC69_GL000508"/>
<dbReference type="Proteomes" id="UP000051264">
    <property type="component" value="Unassembled WGS sequence"/>
</dbReference>
<dbReference type="PATRIC" id="fig|1423747.3.peg.517"/>
<dbReference type="Pfam" id="PF10978">
    <property type="entry name" value="DUF2785"/>
    <property type="match status" value="1"/>
</dbReference>
<evidence type="ECO:0000313" key="2">
    <source>
        <dbReference type="Proteomes" id="UP000051264"/>
    </source>
</evidence>
<proteinExistence type="predicted"/>
<evidence type="ECO:0000313" key="1">
    <source>
        <dbReference type="EMBL" id="KRL61655.1"/>
    </source>
</evidence>
<comment type="caution">
    <text evidence="1">The sequence shown here is derived from an EMBL/GenBank/DDBJ whole genome shotgun (WGS) entry which is preliminary data.</text>
</comment>
<dbReference type="eggNOG" id="ENOG5030DU7">
    <property type="taxonomic scope" value="Bacteria"/>
</dbReference>